<feature type="compositionally biased region" description="Low complexity" evidence="1">
    <location>
        <begin position="60"/>
        <end position="69"/>
    </location>
</feature>
<evidence type="ECO:0000256" key="1">
    <source>
        <dbReference type="SAM" id="MobiDB-lite"/>
    </source>
</evidence>
<dbReference type="Proteomes" id="UP000008743">
    <property type="component" value="Unassembled WGS sequence"/>
</dbReference>
<feature type="domain" description="PX" evidence="3">
    <location>
        <begin position="208"/>
        <end position="325"/>
    </location>
</feature>
<dbReference type="SMART" id="SM00312">
    <property type="entry name" value="PX"/>
    <property type="match status" value="1"/>
</dbReference>
<feature type="compositionally biased region" description="Low complexity" evidence="1">
    <location>
        <begin position="87"/>
        <end position="101"/>
    </location>
</feature>
<keyword evidence="5" id="KW-1185">Reference proteome</keyword>
<feature type="region of interest" description="Disordered" evidence="1">
    <location>
        <begin position="560"/>
        <end position="619"/>
    </location>
</feature>
<feature type="compositionally biased region" description="Polar residues" evidence="1">
    <location>
        <begin position="106"/>
        <end position="120"/>
    </location>
</feature>
<feature type="compositionally biased region" description="Polar residues" evidence="1">
    <location>
        <begin position="400"/>
        <end position="409"/>
    </location>
</feature>
<dbReference type="PROSITE" id="PS50195">
    <property type="entry name" value="PX"/>
    <property type="match status" value="1"/>
</dbReference>
<feature type="compositionally biased region" description="Acidic residues" evidence="1">
    <location>
        <begin position="132"/>
        <end position="146"/>
    </location>
</feature>
<gene>
    <name evidence="4" type="ORF">CAOG_007048</name>
</gene>
<dbReference type="OrthoDB" id="93876at2759"/>
<dbReference type="PANTHER" id="PTHR22775">
    <property type="entry name" value="SORTING NEXIN"/>
    <property type="match status" value="1"/>
</dbReference>
<dbReference type="InParanoid" id="A0A0D2WWC3"/>
<feature type="region of interest" description="Disordered" evidence="1">
    <location>
        <begin position="41"/>
        <end position="146"/>
    </location>
</feature>
<dbReference type="InterPro" id="IPR036871">
    <property type="entry name" value="PX_dom_sf"/>
</dbReference>
<feature type="chain" id="PRO_5002270229" description="PX domain-containing protein" evidence="2">
    <location>
        <begin position="19"/>
        <end position="619"/>
    </location>
</feature>
<dbReference type="Gene3D" id="3.30.1520.10">
    <property type="entry name" value="Phox-like domain"/>
    <property type="match status" value="1"/>
</dbReference>
<evidence type="ECO:0000313" key="4">
    <source>
        <dbReference type="EMBL" id="KJE96778.1"/>
    </source>
</evidence>
<sequence>MLIFPILACSLTFVVTVAQTRITLSFSFDFHSTMSALDELVQQTDPPPPLPLAPDDERPSLTSSPSSEPSTPPQAQPPPQRPPRPNAPSLQQAAATTTTAAPPHRPTSNIFIPLNTSNGATAAGAERRREEADQDQDQDDQDEDDDVVEALSPLRPQQLQYQQYQQLGGGAAAMLARPPSAASIVGPLAGYGSVSSVCPPLPDQSALRVAVQGAEMRSSAADNKKLFATYRIEVSSSVMGRRWTVFRRYNQFYSLNESLRRSIKTALPLFPGKKALGNKRPEFIEMRRRKLEQYMQELLSIPNLPSLVAPFREILEFLEVFPPTASYLTSSEATTVSSPSREHSGTISAGSMNPLYSPSVHSTSSNASSPSSTRASSRATSPAPSLRSSRLPWRRRRASQQTIESNTEPVVSVGRVRDSVMDISDLPDDEESDDDDSIKPLFVTINVYGDLRDFEYRMDEDENDGDSLKDLDNAASVMAVGGTVKPRASSRTRVGSFLLVDLNDLVGTHEPVTRRGGSTISSGTVEDNVLAGVQACLLNAIFDNSPLASAESSSLSNLSELSADPFDSKVSSPDDVTAVVPLTPPSSLASLPPTSPTGRLSYVPEEEDFGEQETGESPN</sequence>
<evidence type="ECO:0000256" key="2">
    <source>
        <dbReference type="SAM" id="SignalP"/>
    </source>
</evidence>
<dbReference type="GO" id="GO:0035091">
    <property type="term" value="F:phosphatidylinositol binding"/>
    <property type="evidence" value="ECO:0007669"/>
    <property type="project" value="InterPro"/>
</dbReference>
<dbReference type="CDD" id="cd06093">
    <property type="entry name" value="PX_domain"/>
    <property type="match status" value="1"/>
</dbReference>
<feature type="signal peptide" evidence="2">
    <location>
        <begin position="1"/>
        <end position="18"/>
    </location>
</feature>
<feature type="compositionally biased region" description="Low complexity" evidence="1">
    <location>
        <begin position="357"/>
        <end position="391"/>
    </location>
</feature>
<evidence type="ECO:0000259" key="3">
    <source>
        <dbReference type="PROSITE" id="PS50195"/>
    </source>
</evidence>
<organism evidence="4 5">
    <name type="scientific">Capsaspora owczarzaki (strain ATCC 30864)</name>
    <dbReference type="NCBI Taxonomy" id="595528"/>
    <lineage>
        <taxon>Eukaryota</taxon>
        <taxon>Filasterea</taxon>
        <taxon>Capsaspora</taxon>
    </lineage>
</organism>
<protein>
    <recommendedName>
        <fullName evidence="3">PX domain-containing protein</fullName>
    </recommendedName>
</protein>
<dbReference type="STRING" id="595528.A0A0D2WWC3"/>
<dbReference type="InterPro" id="IPR001683">
    <property type="entry name" value="PX_dom"/>
</dbReference>
<keyword evidence="2" id="KW-0732">Signal</keyword>
<feature type="compositionally biased region" description="Polar residues" evidence="1">
    <location>
        <begin position="330"/>
        <end position="356"/>
    </location>
</feature>
<dbReference type="PANTHER" id="PTHR22775:SF47">
    <property type="entry name" value="MEIOTICALLY UP-REGULATED GENE 122 PROTEIN"/>
    <property type="match status" value="1"/>
</dbReference>
<feature type="compositionally biased region" description="Pro residues" evidence="1">
    <location>
        <begin position="70"/>
        <end position="86"/>
    </location>
</feature>
<feature type="compositionally biased region" description="Acidic residues" evidence="1">
    <location>
        <begin position="604"/>
        <end position="619"/>
    </location>
</feature>
<dbReference type="SUPFAM" id="SSF64268">
    <property type="entry name" value="PX domain"/>
    <property type="match status" value="1"/>
</dbReference>
<reference evidence="5" key="1">
    <citation type="submission" date="2011-02" db="EMBL/GenBank/DDBJ databases">
        <title>The Genome Sequence of Capsaspora owczarzaki ATCC 30864.</title>
        <authorList>
            <person name="Russ C."/>
            <person name="Cuomo C."/>
            <person name="Burger G."/>
            <person name="Gray M.W."/>
            <person name="Holland P.W.H."/>
            <person name="King N."/>
            <person name="Lang F.B.F."/>
            <person name="Roger A.J."/>
            <person name="Ruiz-Trillo I."/>
            <person name="Young S.K."/>
            <person name="Zeng Q."/>
            <person name="Gargeya S."/>
            <person name="Alvarado L."/>
            <person name="Berlin A."/>
            <person name="Chapman S.B."/>
            <person name="Chen Z."/>
            <person name="Freedman E."/>
            <person name="Gellesch M."/>
            <person name="Goldberg J."/>
            <person name="Griggs A."/>
            <person name="Gujja S."/>
            <person name="Heilman E."/>
            <person name="Heiman D."/>
            <person name="Howarth C."/>
            <person name="Mehta T."/>
            <person name="Neiman D."/>
            <person name="Pearson M."/>
            <person name="Roberts A."/>
            <person name="Saif S."/>
            <person name="Shea T."/>
            <person name="Shenoy N."/>
            <person name="Sisk P."/>
            <person name="Stolte C."/>
            <person name="Sykes S."/>
            <person name="White J."/>
            <person name="Yandava C."/>
            <person name="Haas B."/>
            <person name="Nusbaum C."/>
            <person name="Birren B."/>
        </authorList>
    </citation>
    <scope>NUCLEOTIDE SEQUENCE</scope>
    <source>
        <strain evidence="5">ATCC 30864</strain>
    </source>
</reference>
<evidence type="ECO:0000313" key="5">
    <source>
        <dbReference type="Proteomes" id="UP000008743"/>
    </source>
</evidence>
<name>A0A0D2WWC3_CAPO3</name>
<feature type="region of interest" description="Disordered" evidence="1">
    <location>
        <begin position="330"/>
        <end position="416"/>
    </location>
</feature>
<proteinExistence type="predicted"/>
<dbReference type="Pfam" id="PF00787">
    <property type="entry name" value="PX"/>
    <property type="match status" value="1"/>
</dbReference>
<dbReference type="AlphaFoldDB" id="A0A0D2WWC3"/>
<accession>A0A0D2WWC3</accession>
<dbReference type="EMBL" id="KE346372">
    <property type="protein sequence ID" value="KJE96778.1"/>
    <property type="molecule type" value="Genomic_DNA"/>
</dbReference>